<accession>A0A2T5MDQ7</accession>
<gene>
    <name evidence="4" type="ORF">CJD38_14565</name>
</gene>
<organism evidence="4 5">
    <name type="scientific">Stenotrophobium rhamnosiphilum</name>
    <dbReference type="NCBI Taxonomy" id="2029166"/>
    <lineage>
        <taxon>Bacteria</taxon>
        <taxon>Pseudomonadati</taxon>
        <taxon>Pseudomonadota</taxon>
        <taxon>Gammaproteobacteria</taxon>
        <taxon>Nevskiales</taxon>
        <taxon>Nevskiaceae</taxon>
        <taxon>Stenotrophobium</taxon>
    </lineage>
</organism>
<dbReference type="OrthoDB" id="9801447at2"/>
<keyword evidence="1 3" id="KW-0547">Nucleotide-binding</keyword>
<dbReference type="CDD" id="cd11740">
    <property type="entry name" value="YajQ_like"/>
    <property type="match status" value="1"/>
</dbReference>
<dbReference type="RefSeq" id="WP_107941083.1">
    <property type="nucleotide sequence ID" value="NZ_QANS01000005.1"/>
</dbReference>
<dbReference type="Pfam" id="PF04461">
    <property type="entry name" value="YajQ"/>
    <property type="match status" value="1"/>
</dbReference>
<comment type="similarity">
    <text evidence="2 3">Belongs to the YajQ family.</text>
</comment>
<dbReference type="Gene3D" id="3.30.70.860">
    <property type="match status" value="1"/>
</dbReference>
<evidence type="ECO:0000313" key="4">
    <source>
        <dbReference type="EMBL" id="PTU30710.1"/>
    </source>
</evidence>
<proteinExistence type="inferred from homology"/>
<dbReference type="InterPro" id="IPR007551">
    <property type="entry name" value="YajQ/Smlt4090-like"/>
</dbReference>
<dbReference type="SUPFAM" id="SSF89963">
    <property type="entry name" value="YajQ-like"/>
    <property type="match status" value="2"/>
</dbReference>
<dbReference type="Proteomes" id="UP000244248">
    <property type="component" value="Unassembled WGS sequence"/>
</dbReference>
<keyword evidence="5" id="KW-1185">Reference proteome</keyword>
<dbReference type="NCBIfam" id="NF003819">
    <property type="entry name" value="PRK05412.1"/>
    <property type="match status" value="1"/>
</dbReference>
<dbReference type="InterPro" id="IPR036183">
    <property type="entry name" value="YajQ-like_sf"/>
</dbReference>
<protein>
    <recommendedName>
        <fullName evidence="3">Nucleotide-binding protein CJD38_14565</fullName>
    </recommendedName>
</protein>
<evidence type="ECO:0000256" key="1">
    <source>
        <dbReference type="ARBA" id="ARBA00022741"/>
    </source>
</evidence>
<dbReference type="Gene3D" id="3.30.70.990">
    <property type="entry name" value="YajQ-like, domain 2"/>
    <property type="match status" value="1"/>
</dbReference>
<evidence type="ECO:0000256" key="3">
    <source>
        <dbReference type="HAMAP-Rule" id="MF_00632"/>
    </source>
</evidence>
<dbReference type="InterPro" id="IPR035570">
    <property type="entry name" value="UPF0234_N"/>
</dbReference>
<dbReference type="GO" id="GO:0000166">
    <property type="term" value="F:nucleotide binding"/>
    <property type="evidence" value="ECO:0007669"/>
    <property type="project" value="UniProtKB-UniRule"/>
</dbReference>
<dbReference type="PANTHER" id="PTHR30476:SF0">
    <property type="entry name" value="UPF0234 PROTEIN YAJQ"/>
    <property type="match status" value="1"/>
</dbReference>
<evidence type="ECO:0000256" key="2">
    <source>
        <dbReference type="ARBA" id="ARBA00093450"/>
    </source>
</evidence>
<dbReference type="PANTHER" id="PTHR30476">
    <property type="entry name" value="UPF0234 PROTEIN YAJQ"/>
    <property type="match status" value="1"/>
</dbReference>
<dbReference type="AlphaFoldDB" id="A0A2T5MDQ7"/>
<name>A0A2T5MDQ7_9GAMM</name>
<dbReference type="InterPro" id="IPR035571">
    <property type="entry name" value="UPF0234-like_C"/>
</dbReference>
<dbReference type="EMBL" id="QANS01000005">
    <property type="protein sequence ID" value="PTU30710.1"/>
    <property type="molecule type" value="Genomic_DNA"/>
</dbReference>
<sequence length="160" mass="17900">MPSFDIISEVDKHEMTNAIDQAKRDLENRYDLRGTGASFTLEGFVVAMTAPTESHLDQMTEMLHKRLAGRGIDLRAIEAGDVETNLAGARQKITIKQGIEQAQAKKIVAKIKESKIKVDASITGEKLRVNGKKRDDLQLAMAFLRKAELEIAVQFDNFRE</sequence>
<comment type="caution">
    <text evidence="4">The sequence shown here is derived from an EMBL/GenBank/DDBJ whole genome shotgun (WGS) entry which is preliminary data.</text>
</comment>
<comment type="function">
    <text evidence="3">Nucleotide-binding protein.</text>
</comment>
<dbReference type="GO" id="GO:0005829">
    <property type="term" value="C:cytosol"/>
    <property type="evidence" value="ECO:0007669"/>
    <property type="project" value="TreeGrafter"/>
</dbReference>
<evidence type="ECO:0000313" key="5">
    <source>
        <dbReference type="Proteomes" id="UP000244248"/>
    </source>
</evidence>
<dbReference type="HAMAP" id="MF_00632">
    <property type="entry name" value="UPF0234"/>
    <property type="match status" value="1"/>
</dbReference>
<reference evidence="4 5" key="1">
    <citation type="submission" date="2018-04" db="EMBL/GenBank/DDBJ databases">
        <title>Novel species isolated from glacier.</title>
        <authorList>
            <person name="Liu Q."/>
            <person name="Xin Y.-H."/>
        </authorList>
    </citation>
    <scope>NUCLEOTIDE SEQUENCE [LARGE SCALE GENOMIC DNA]</scope>
    <source>
        <strain evidence="4 5">GT1R17</strain>
    </source>
</reference>